<protein>
    <submittedName>
        <fullName evidence="2">Glutathione S-transferase</fullName>
    </submittedName>
</protein>
<dbReference type="InterPro" id="IPR004045">
    <property type="entry name" value="Glutathione_S-Trfase_N"/>
</dbReference>
<dbReference type="Pfam" id="PF13410">
    <property type="entry name" value="GST_C_2"/>
    <property type="match status" value="1"/>
</dbReference>
<dbReference type="PATRIC" id="fig|1796491.3.peg.2059"/>
<comment type="caution">
    <text evidence="2">The sequence shown here is derived from an EMBL/GenBank/DDBJ whole genome shotgun (WGS) entry which is preliminary data.</text>
</comment>
<dbReference type="SUPFAM" id="SSF52833">
    <property type="entry name" value="Thioredoxin-like"/>
    <property type="match status" value="1"/>
</dbReference>
<feature type="domain" description="GST N-terminal" evidence="1">
    <location>
        <begin position="1"/>
        <end position="80"/>
    </location>
</feature>
<dbReference type="InterPro" id="IPR036249">
    <property type="entry name" value="Thioredoxin-like_sf"/>
</dbReference>
<keyword evidence="2" id="KW-0808">Transferase</keyword>
<dbReference type="CDD" id="cd03196">
    <property type="entry name" value="GST_C_5"/>
    <property type="match status" value="1"/>
</dbReference>
<evidence type="ECO:0000259" key="1">
    <source>
        <dbReference type="PROSITE" id="PS50404"/>
    </source>
</evidence>
<dbReference type="InterPro" id="IPR036282">
    <property type="entry name" value="Glutathione-S-Trfase_C_sf"/>
</dbReference>
<accession>A0A139BSJ9</accession>
<dbReference type="InterPro" id="IPR050983">
    <property type="entry name" value="GST_Omega/HSP26"/>
</dbReference>
<dbReference type="EMBL" id="LSLI01000047">
    <property type="protein sequence ID" value="KXS31974.1"/>
    <property type="molecule type" value="Genomic_DNA"/>
</dbReference>
<dbReference type="PANTHER" id="PTHR43968:SF6">
    <property type="entry name" value="GLUTATHIONE S-TRANSFERASE OMEGA"/>
    <property type="match status" value="1"/>
</dbReference>
<reference evidence="2 3" key="2">
    <citation type="submission" date="2016-03" db="EMBL/GenBank/DDBJ databases">
        <title>New uncultured bacterium of the family Gallionellaceae from acid mine drainage: description and reconstruction of genome based on metagenomic analysis of microbial community.</title>
        <authorList>
            <person name="Kadnikov V."/>
            <person name="Ivasenko D."/>
            <person name="Beletsky A."/>
            <person name="Mardanov A."/>
            <person name="Danilova E."/>
            <person name="Pimenov N."/>
            <person name="Karnachuk O."/>
            <person name="Ravin N."/>
        </authorList>
    </citation>
    <scope>NUCLEOTIDE SEQUENCE [LARGE SCALE GENOMIC DNA]</scope>
    <source>
        <strain evidence="2">ShG14-8</strain>
    </source>
</reference>
<dbReference type="SFLD" id="SFLDS00019">
    <property type="entry name" value="Glutathione_Transferase_(cytos"/>
    <property type="match status" value="1"/>
</dbReference>
<dbReference type="PROSITE" id="PS50404">
    <property type="entry name" value="GST_NTER"/>
    <property type="match status" value="1"/>
</dbReference>
<dbReference type="GO" id="GO:0016740">
    <property type="term" value="F:transferase activity"/>
    <property type="evidence" value="ECO:0007669"/>
    <property type="project" value="UniProtKB-KW"/>
</dbReference>
<dbReference type="GO" id="GO:0005737">
    <property type="term" value="C:cytoplasm"/>
    <property type="evidence" value="ECO:0007669"/>
    <property type="project" value="TreeGrafter"/>
</dbReference>
<dbReference type="Gene3D" id="1.20.1050.10">
    <property type="match status" value="1"/>
</dbReference>
<dbReference type="InterPro" id="IPR040079">
    <property type="entry name" value="Glutathione_S-Trfase"/>
</dbReference>
<name>A0A139BSJ9_9PROT</name>
<proteinExistence type="predicted"/>
<organism evidence="2 3">
    <name type="scientific">Candidatus Gallionella acididurans</name>
    <dbReference type="NCBI Taxonomy" id="1796491"/>
    <lineage>
        <taxon>Bacteria</taxon>
        <taxon>Pseudomonadati</taxon>
        <taxon>Pseudomonadota</taxon>
        <taxon>Betaproteobacteria</taxon>
        <taxon>Nitrosomonadales</taxon>
        <taxon>Gallionellaceae</taxon>
        <taxon>Gallionella</taxon>
    </lineage>
</organism>
<gene>
    <name evidence="2" type="ORF">AWT59_1886</name>
</gene>
<reference evidence="2 3" key="1">
    <citation type="submission" date="2016-02" db="EMBL/GenBank/DDBJ databases">
        <authorList>
            <person name="Wen L."/>
            <person name="He K."/>
            <person name="Yang H."/>
        </authorList>
    </citation>
    <scope>NUCLEOTIDE SEQUENCE [LARGE SCALE GENOMIC DNA]</scope>
    <source>
        <strain evidence="2">ShG14-8</strain>
    </source>
</reference>
<dbReference type="Proteomes" id="UP000070578">
    <property type="component" value="Unassembled WGS sequence"/>
</dbReference>
<dbReference type="CDD" id="cd03060">
    <property type="entry name" value="GST_N_Omega_like"/>
    <property type="match status" value="1"/>
</dbReference>
<dbReference type="SUPFAM" id="SSF47616">
    <property type="entry name" value="GST C-terminal domain-like"/>
    <property type="match status" value="1"/>
</dbReference>
<dbReference type="AlphaFoldDB" id="A0A139BSJ9"/>
<evidence type="ECO:0000313" key="2">
    <source>
        <dbReference type="EMBL" id="KXS31974.1"/>
    </source>
</evidence>
<dbReference type="Pfam" id="PF13417">
    <property type="entry name" value="GST_N_3"/>
    <property type="match status" value="1"/>
</dbReference>
<dbReference type="Gene3D" id="3.40.30.10">
    <property type="entry name" value="Glutaredoxin"/>
    <property type="match status" value="1"/>
</dbReference>
<sequence>MYPVLYSFRRCPYAMRARMALYASGIAVELREVKLSNKPQSMLACSPKGSVPVLVLPDGEVIDESWDIMLWALRRNDPDDWLGENSAYADAAIPLIRENDTTFKDLLNRYKYPERYPEQGQHHYRARAEIFIQGLENCLRATPFLLSDTPSVADAGIFPFIRQFADVDQGWFAQAPYPFLRNWLKGFLDSALFAAVMNRYPPWQPDDTPVIMSP</sequence>
<dbReference type="PANTHER" id="PTHR43968">
    <property type="match status" value="1"/>
</dbReference>
<evidence type="ECO:0000313" key="3">
    <source>
        <dbReference type="Proteomes" id="UP000070578"/>
    </source>
</evidence>